<accession>A0A016RWU8</accession>
<evidence type="ECO:0000313" key="4">
    <source>
        <dbReference type="Proteomes" id="UP000024635"/>
    </source>
</evidence>
<feature type="coiled-coil region" evidence="1">
    <location>
        <begin position="521"/>
        <end position="555"/>
    </location>
</feature>
<dbReference type="AlphaFoldDB" id="A0A016RWU8"/>
<feature type="region of interest" description="Disordered" evidence="2">
    <location>
        <begin position="131"/>
        <end position="169"/>
    </location>
</feature>
<feature type="compositionally biased region" description="Basic and acidic residues" evidence="2">
    <location>
        <begin position="54"/>
        <end position="69"/>
    </location>
</feature>
<feature type="region of interest" description="Disordered" evidence="2">
    <location>
        <begin position="748"/>
        <end position="768"/>
    </location>
</feature>
<dbReference type="Proteomes" id="UP000024635">
    <property type="component" value="Unassembled WGS sequence"/>
</dbReference>
<feature type="compositionally biased region" description="Polar residues" evidence="2">
    <location>
        <begin position="275"/>
        <end position="293"/>
    </location>
</feature>
<name>A0A016RWU8_9BILA</name>
<gene>
    <name evidence="3" type="primary">Acey_s0360.g3454</name>
    <name evidence="3" type="ORF">Y032_0360g3454</name>
</gene>
<keyword evidence="1" id="KW-0175">Coiled coil</keyword>
<dbReference type="EMBL" id="JARK01001696">
    <property type="protein sequence ID" value="EYB82444.1"/>
    <property type="molecule type" value="Genomic_DNA"/>
</dbReference>
<feature type="region of interest" description="Disordered" evidence="2">
    <location>
        <begin position="185"/>
        <end position="247"/>
    </location>
</feature>
<feature type="compositionally biased region" description="Polar residues" evidence="2">
    <location>
        <begin position="220"/>
        <end position="247"/>
    </location>
</feature>
<keyword evidence="4" id="KW-1185">Reference proteome</keyword>
<feature type="compositionally biased region" description="Polar residues" evidence="2">
    <location>
        <begin position="341"/>
        <end position="350"/>
    </location>
</feature>
<protein>
    <submittedName>
        <fullName evidence="3">Uncharacterized protein</fullName>
    </submittedName>
</protein>
<dbReference type="OrthoDB" id="5868918at2759"/>
<reference evidence="4" key="1">
    <citation type="journal article" date="2015" name="Nat. Genet.">
        <title>The genome and transcriptome of the zoonotic hookworm Ancylostoma ceylanicum identify infection-specific gene families.</title>
        <authorList>
            <person name="Schwarz E.M."/>
            <person name="Hu Y."/>
            <person name="Antoshechkin I."/>
            <person name="Miller M.M."/>
            <person name="Sternberg P.W."/>
            <person name="Aroian R.V."/>
        </authorList>
    </citation>
    <scope>NUCLEOTIDE SEQUENCE</scope>
    <source>
        <strain evidence="4">HY135</strain>
    </source>
</reference>
<evidence type="ECO:0000256" key="2">
    <source>
        <dbReference type="SAM" id="MobiDB-lite"/>
    </source>
</evidence>
<feature type="region of interest" description="Disordered" evidence="2">
    <location>
        <begin position="21"/>
        <end position="77"/>
    </location>
</feature>
<feature type="compositionally biased region" description="Pro residues" evidence="2">
    <location>
        <begin position="567"/>
        <end position="578"/>
    </location>
</feature>
<organism evidence="3 4">
    <name type="scientific">Ancylostoma ceylanicum</name>
    <dbReference type="NCBI Taxonomy" id="53326"/>
    <lineage>
        <taxon>Eukaryota</taxon>
        <taxon>Metazoa</taxon>
        <taxon>Ecdysozoa</taxon>
        <taxon>Nematoda</taxon>
        <taxon>Chromadorea</taxon>
        <taxon>Rhabditida</taxon>
        <taxon>Rhabditina</taxon>
        <taxon>Rhabditomorpha</taxon>
        <taxon>Strongyloidea</taxon>
        <taxon>Ancylostomatidae</taxon>
        <taxon>Ancylostomatinae</taxon>
        <taxon>Ancylostoma</taxon>
    </lineage>
</organism>
<evidence type="ECO:0000256" key="1">
    <source>
        <dbReference type="SAM" id="Coils"/>
    </source>
</evidence>
<proteinExistence type="predicted"/>
<comment type="caution">
    <text evidence="3">The sequence shown here is derived from an EMBL/GenBank/DDBJ whole genome shotgun (WGS) entry which is preliminary data.</text>
</comment>
<evidence type="ECO:0000313" key="3">
    <source>
        <dbReference type="EMBL" id="EYB82444.1"/>
    </source>
</evidence>
<feature type="compositionally biased region" description="Basic and acidic residues" evidence="2">
    <location>
        <begin position="131"/>
        <end position="143"/>
    </location>
</feature>
<feature type="region of interest" description="Disordered" evidence="2">
    <location>
        <begin position="564"/>
        <end position="624"/>
    </location>
</feature>
<feature type="region of interest" description="Disordered" evidence="2">
    <location>
        <begin position="275"/>
        <end position="351"/>
    </location>
</feature>
<sequence>METHSSLYDINSIGVATAEIEEGEITHQQVNPPSAPIDKTAGDSRTCETGQTHPSHEKEAGAAVYREEPSSVMSQNVNTSQMNEKLNPVKTSLSSHDNAQNPTQNNAPLANYTGIQNKTPIVPLQPIKRVATEERPAPEKKQDPIFVPPSGPAPRISRMSSLTPEEHERLQAANARKIEAVKLTMAEVPPSTPKTKRPSTSVYPTAPPKKRGRPKGSANKGRTSRAQASISYATMQPRASPTASKTNVNARALATQSCLDLSCQNFVRRRFTPSAQSSMQTLDTGTRSCSSSVRRNDDISHSCSQELPKPPRSNQGNRERAKSWTTTVSSDPGARIAQRGELSTATTETCPSDDGCITPPLCIVEESAVDTVTSLETKPSHQKSKSRQMRLEKEADAWIRYLIKELTSILPSSQDEQKLKIACSLQNIICEQRDLQHLASMITLLETEVNERFQQINQDVTRGLDEHMKKCNHSASKTTASVNSVRSELVRVIELCHTLRQTVSKHSIEMEAIRTSLRASNESMRQTTAELNDKLESLKRERDELRAICAEHRSHRNLNLCNLNALFPPPPPPPPLPPTNSKDDHREDETSTPENVGSKNRQRPAANRGMDTHEASTSNAAPVVPTVNPAGHCGTFVIADTVTCIYPDPGLLSCLLVEKFLESKFAVTNPPPMLPLPSPFYGPLFPPPQKMMYDYFQLQQLQQMQQSLVPPLPPFLPNMMMDGNQMPLQYQPPALDQRNARLDGYNQQRNQTRANENAENVQNNRVRR</sequence>